<evidence type="ECO:0000256" key="4">
    <source>
        <dbReference type="ARBA" id="ARBA00022801"/>
    </source>
</evidence>
<keyword evidence="1" id="KW-0540">Nuclease</keyword>
<evidence type="ECO:0000313" key="8">
    <source>
        <dbReference type="Proteomes" id="UP001177080"/>
    </source>
</evidence>
<dbReference type="Proteomes" id="UP001177080">
    <property type="component" value="Unassembled WGS sequence"/>
</dbReference>
<keyword evidence="2 7" id="KW-0255">Endonuclease</keyword>
<dbReference type="InterPro" id="IPR011335">
    <property type="entry name" value="Restrct_endonuc-II-like"/>
</dbReference>
<evidence type="ECO:0000256" key="3">
    <source>
        <dbReference type="ARBA" id="ARBA00022763"/>
    </source>
</evidence>
<evidence type="ECO:0000256" key="6">
    <source>
        <dbReference type="ARBA" id="ARBA00029466"/>
    </source>
</evidence>
<evidence type="ECO:0000256" key="5">
    <source>
        <dbReference type="ARBA" id="ARBA00023204"/>
    </source>
</evidence>
<keyword evidence="4" id="KW-0378">Hydrolase</keyword>
<proteinExistence type="inferred from homology"/>
<evidence type="ECO:0000256" key="2">
    <source>
        <dbReference type="ARBA" id="ARBA00022759"/>
    </source>
</evidence>
<dbReference type="InterPro" id="IPR004603">
    <property type="entry name" value="DNA_mismatch_endonuc_vsr"/>
</dbReference>
<comment type="caution">
    <text evidence="7">The sequence shown here is derived from an EMBL/GenBank/DDBJ whole genome shotgun (WGS) entry which is preliminary data.</text>
</comment>
<evidence type="ECO:0000256" key="1">
    <source>
        <dbReference type="ARBA" id="ARBA00022722"/>
    </source>
</evidence>
<dbReference type="CDD" id="cd00221">
    <property type="entry name" value="Vsr"/>
    <property type="match status" value="1"/>
</dbReference>
<dbReference type="EMBL" id="WHSC02000009">
    <property type="protein sequence ID" value="MDO6123854.1"/>
    <property type="molecule type" value="Genomic_DNA"/>
</dbReference>
<dbReference type="Gene3D" id="3.40.960.10">
    <property type="entry name" value="VSR Endonuclease"/>
    <property type="match status" value="1"/>
</dbReference>
<keyword evidence="5" id="KW-0234">DNA repair</keyword>
<dbReference type="PIRSF" id="PIRSF018267">
    <property type="entry name" value="VSR_endonuc"/>
    <property type="match status" value="1"/>
</dbReference>
<dbReference type="GO" id="GO:0004519">
    <property type="term" value="F:endonuclease activity"/>
    <property type="evidence" value="ECO:0007669"/>
    <property type="project" value="UniProtKB-KW"/>
</dbReference>
<comment type="similarity">
    <text evidence="6">Belongs to the Vsr family.</text>
</comment>
<evidence type="ECO:0000313" key="7">
    <source>
        <dbReference type="EMBL" id="MDO6123854.1"/>
    </source>
</evidence>
<reference evidence="7" key="1">
    <citation type="submission" date="2022-04" db="EMBL/GenBank/DDBJ databases">
        <title>Shinella lacus sp. nov., a novel member of the genus Shinella from water.</title>
        <authorList>
            <person name="Deng Y."/>
        </authorList>
    </citation>
    <scope>NUCLEOTIDE SEQUENCE</scope>
    <source>
        <strain evidence="7">JCM 31239</strain>
    </source>
</reference>
<dbReference type="SUPFAM" id="SSF52980">
    <property type="entry name" value="Restriction endonuclease-like"/>
    <property type="match status" value="1"/>
</dbReference>
<sequence length="125" mass="14827">MSRIRSTDTAPEMVIRKLVHSMSYRYRLHAKDLPGKPDLVFRGRRKVIFVNGCFWHSHDDERCRLSKLPKSRIDYWQPKLARTKERDRKNEELLMARGWDILVLWECQIKRGSGLAKLLSEFLGS</sequence>
<accession>A0ABT8XJD1</accession>
<gene>
    <name evidence="7" type="ORF">GB928_021885</name>
</gene>
<keyword evidence="8" id="KW-1185">Reference proteome</keyword>
<organism evidence="7 8">
    <name type="scientific">Shinella curvata</name>
    <dbReference type="NCBI Taxonomy" id="1817964"/>
    <lineage>
        <taxon>Bacteria</taxon>
        <taxon>Pseudomonadati</taxon>
        <taxon>Pseudomonadota</taxon>
        <taxon>Alphaproteobacteria</taxon>
        <taxon>Hyphomicrobiales</taxon>
        <taxon>Rhizobiaceae</taxon>
        <taxon>Shinella</taxon>
    </lineage>
</organism>
<dbReference type="NCBIfam" id="TIGR00632">
    <property type="entry name" value="vsr"/>
    <property type="match status" value="1"/>
</dbReference>
<protein>
    <submittedName>
        <fullName evidence="7">Very short patch repair endonuclease</fullName>
    </submittedName>
</protein>
<dbReference type="Pfam" id="PF03852">
    <property type="entry name" value="Vsr"/>
    <property type="match status" value="1"/>
</dbReference>
<name>A0ABT8XJD1_9HYPH</name>
<keyword evidence="3" id="KW-0227">DNA damage</keyword>